<reference evidence="4 5" key="1">
    <citation type="journal article" date="2012" name="Stand. Genomic Sci.">
        <title>Complete genome sequence of the sulfur compounds oxidizing chemolithoautotroph Sulfuricurvum kujiense type strain (YK-1(T)).</title>
        <authorList>
            <person name="Han C."/>
            <person name="Kotsyurbenko O."/>
            <person name="Chertkov O."/>
            <person name="Held B."/>
            <person name="Lapidus A."/>
            <person name="Nolan M."/>
            <person name="Lucas S."/>
            <person name="Hammon N."/>
            <person name="Deshpande S."/>
            <person name="Cheng J.F."/>
            <person name="Tapia R."/>
            <person name="Goodwin L.A."/>
            <person name="Pitluck S."/>
            <person name="Liolios K."/>
            <person name="Pagani I."/>
            <person name="Ivanova N."/>
            <person name="Mavromatis K."/>
            <person name="Mikhailova N."/>
            <person name="Pati A."/>
            <person name="Chen A."/>
            <person name="Palaniappan K."/>
            <person name="Land M."/>
            <person name="Hauser L."/>
            <person name="Chang Y.J."/>
            <person name="Jeffries C.D."/>
            <person name="Brambilla E.M."/>
            <person name="Rohde M."/>
            <person name="Spring S."/>
            <person name="Sikorski J."/>
            <person name="Goker M."/>
            <person name="Woyke T."/>
            <person name="Bristow J."/>
            <person name="Eisen J.A."/>
            <person name="Markowitz V."/>
            <person name="Hugenholtz P."/>
            <person name="Kyrpides N.C."/>
            <person name="Klenk H.P."/>
            <person name="Detter J.C."/>
        </authorList>
    </citation>
    <scope>NUCLEOTIDE SEQUENCE [LARGE SCALE GENOMIC DNA]</scope>
    <source>
        <strain evidence="5">ATCC BAA-921 / DSM 16994 / JCM 11577 / YK-1</strain>
    </source>
</reference>
<gene>
    <name evidence="4" type="ordered locus">Sulku_0967</name>
</gene>
<dbReference type="STRING" id="709032.Sulku_0967"/>
<accession>E4U2P6</accession>
<dbReference type="GO" id="GO:0006935">
    <property type="term" value="P:chemotaxis"/>
    <property type="evidence" value="ECO:0007669"/>
    <property type="project" value="InterPro"/>
</dbReference>
<dbReference type="Gene3D" id="2.30.30.40">
    <property type="entry name" value="SH3 Domains"/>
    <property type="match status" value="1"/>
</dbReference>
<keyword evidence="1" id="KW-0597">Phosphoprotein</keyword>
<protein>
    <submittedName>
        <fullName evidence="4">Response regulator receiver modulated CheW protein</fullName>
    </submittedName>
</protein>
<sequence length="322" mass="36510">MTTYNTDELEDITKMGLTDIDEDEDELDIIKLVSTNANDTSQYLIFVGSDNQYYAKNVSKIEELLVYSDLKIARNPEGGLIIGTADVRGNMTTIVNFDRWFGNKVLDDSEYELVILAHYGGHKMGIVVKKVEYIVNIPAETMIDNSENNEKTSFITKVLISGKEELCSIFDSDKMLLDVFDKIDTDSRLHFKDLKSIDRTTKKVIFADDSRFIRKMVVELFHALNVNYVMYTNGKELIDGIKNIPDDEIGLFITDLEMPVMGGREVMKFIRDNKSYDSIKIIVHTNMSNDSMKENLATAGADKIIGKVNMLKLGEAIHELII</sequence>
<dbReference type="InterPro" id="IPR036061">
    <property type="entry name" value="CheW-like_dom_sf"/>
</dbReference>
<dbReference type="SMART" id="SM00448">
    <property type="entry name" value="REC"/>
    <property type="match status" value="1"/>
</dbReference>
<name>E4U2P6_SULKY</name>
<evidence type="ECO:0000313" key="5">
    <source>
        <dbReference type="Proteomes" id="UP000008721"/>
    </source>
</evidence>
<proteinExistence type="predicted"/>
<dbReference type="eggNOG" id="COG0835">
    <property type="taxonomic scope" value="Bacteria"/>
</dbReference>
<keyword evidence="5" id="KW-1185">Reference proteome</keyword>
<dbReference type="SMART" id="SM00260">
    <property type="entry name" value="CheW"/>
    <property type="match status" value="1"/>
</dbReference>
<dbReference type="AlphaFoldDB" id="E4U2P6"/>
<dbReference type="PANTHER" id="PTHR47233">
    <property type="entry name" value="CHEMOTAXIS PROTEIN CHEV"/>
    <property type="match status" value="1"/>
</dbReference>
<evidence type="ECO:0000313" key="4">
    <source>
        <dbReference type="EMBL" id="ADR33631.1"/>
    </source>
</evidence>
<dbReference type="eggNOG" id="COG0784">
    <property type="taxonomic scope" value="Bacteria"/>
</dbReference>
<dbReference type="SUPFAM" id="SSF52172">
    <property type="entry name" value="CheY-like"/>
    <property type="match status" value="1"/>
</dbReference>
<feature type="domain" description="CheW-like" evidence="3">
    <location>
        <begin position="40"/>
        <end position="181"/>
    </location>
</feature>
<dbReference type="InterPro" id="IPR002545">
    <property type="entry name" value="CheW-lke_dom"/>
</dbReference>
<evidence type="ECO:0000259" key="3">
    <source>
        <dbReference type="PROSITE" id="PS50851"/>
    </source>
</evidence>
<dbReference type="Pfam" id="PF01584">
    <property type="entry name" value="CheW"/>
    <property type="match status" value="1"/>
</dbReference>
<dbReference type="HOGENOM" id="CLU_048995_0_1_7"/>
<dbReference type="SUPFAM" id="SSF50341">
    <property type="entry name" value="CheW-like"/>
    <property type="match status" value="1"/>
</dbReference>
<organism evidence="4 5">
    <name type="scientific">Sulfuricurvum kujiense (strain ATCC BAA-921 / DSM 16994 / JCM 11577 / YK-1)</name>
    <dbReference type="NCBI Taxonomy" id="709032"/>
    <lineage>
        <taxon>Bacteria</taxon>
        <taxon>Pseudomonadati</taxon>
        <taxon>Campylobacterota</taxon>
        <taxon>Epsilonproteobacteria</taxon>
        <taxon>Campylobacterales</taxon>
        <taxon>Sulfurimonadaceae</taxon>
        <taxon>Sulfuricurvum</taxon>
    </lineage>
</organism>
<evidence type="ECO:0000259" key="2">
    <source>
        <dbReference type="PROSITE" id="PS50110"/>
    </source>
</evidence>
<dbReference type="EMBL" id="CP002355">
    <property type="protein sequence ID" value="ADR33631.1"/>
    <property type="molecule type" value="Genomic_DNA"/>
</dbReference>
<dbReference type="Gene3D" id="3.40.50.2300">
    <property type="match status" value="1"/>
</dbReference>
<evidence type="ECO:0000256" key="1">
    <source>
        <dbReference type="PROSITE-ProRule" id="PRU00169"/>
    </source>
</evidence>
<dbReference type="Pfam" id="PF00072">
    <property type="entry name" value="Response_reg"/>
    <property type="match status" value="1"/>
</dbReference>
<dbReference type="PANTHER" id="PTHR47233:SF3">
    <property type="entry name" value="CHEMOTAXIS PROTEIN CHEV"/>
    <property type="match status" value="1"/>
</dbReference>
<dbReference type="Proteomes" id="UP000008721">
    <property type="component" value="Chromosome"/>
</dbReference>
<dbReference type="Gene3D" id="2.40.50.180">
    <property type="entry name" value="CheA-289, Domain 4"/>
    <property type="match status" value="1"/>
</dbReference>
<feature type="domain" description="Response regulatory" evidence="2">
    <location>
        <begin position="203"/>
        <end position="321"/>
    </location>
</feature>
<dbReference type="InterPro" id="IPR011006">
    <property type="entry name" value="CheY-like_superfamily"/>
</dbReference>
<dbReference type="GO" id="GO:0000160">
    <property type="term" value="P:phosphorelay signal transduction system"/>
    <property type="evidence" value="ECO:0007669"/>
    <property type="project" value="InterPro"/>
</dbReference>
<dbReference type="InterPro" id="IPR001789">
    <property type="entry name" value="Sig_transdc_resp-reg_receiver"/>
</dbReference>
<dbReference type="KEGG" id="sku:Sulku_0967"/>
<dbReference type="PROSITE" id="PS50110">
    <property type="entry name" value="RESPONSE_REGULATORY"/>
    <property type="match status" value="1"/>
</dbReference>
<feature type="modified residue" description="4-aspartylphosphate" evidence="1">
    <location>
        <position position="255"/>
    </location>
</feature>
<dbReference type="RefSeq" id="WP_013459828.1">
    <property type="nucleotide sequence ID" value="NC_014762.1"/>
</dbReference>
<dbReference type="PROSITE" id="PS50851">
    <property type="entry name" value="CHEW"/>
    <property type="match status" value="1"/>
</dbReference>